<gene>
    <name evidence="2" type="ORF">QSP1433_LOCUS2268</name>
</gene>
<protein>
    <submittedName>
        <fullName evidence="2">Uncharacterized protein</fullName>
    </submittedName>
</protein>
<dbReference type="EMBL" id="HBHK01003850">
    <property type="protein sequence ID" value="CAD9667982.1"/>
    <property type="molecule type" value="Transcribed_RNA"/>
</dbReference>
<evidence type="ECO:0000256" key="1">
    <source>
        <dbReference type="SAM" id="MobiDB-lite"/>
    </source>
</evidence>
<reference evidence="2" key="1">
    <citation type="submission" date="2021-01" db="EMBL/GenBank/DDBJ databases">
        <authorList>
            <person name="Corre E."/>
            <person name="Pelletier E."/>
            <person name="Niang G."/>
            <person name="Scheremetjew M."/>
            <person name="Finn R."/>
            <person name="Kale V."/>
            <person name="Holt S."/>
            <person name="Cochrane G."/>
            <person name="Meng A."/>
            <person name="Brown T."/>
            <person name="Cohen L."/>
        </authorList>
    </citation>
    <scope>NUCLEOTIDE SEQUENCE</scope>
    <source>
        <strain evidence="2">NY070348D</strain>
    </source>
</reference>
<dbReference type="SUPFAM" id="SSF48452">
    <property type="entry name" value="TPR-like"/>
    <property type="match status" value="1"/>
</dbReference>
<accession>A0A7S2W5W7</accession>
<dbReference type="Gene3D" id="1.25.40.10">
    <property type="entry name" value="Tetratricopeptide repeat domain"/>
    <property type="match status" value="1"/>
</dbReference>
<evidence type="ECO:0000313" key="2">
    <source>
        <dbReference type="EMBL" id="CAD9667982.1"/>
    </source>
</evidence>
<sequence length="445" mass="50622">MDNVILAILPEYQQVLDILQKRAHWSWEEFLTLIRDHATDITYKDLYALTLEANGESILQKACSKSRKERRDRNLVKEADQYISQAMDERLDAANHDEWHVSLLEIYKAKSQLHQVLAEEEQVTSNERITLAVDRYLGSRSGKTAAETIVKQILDTNNKKKKNSKGGRVVVKRVTREEAELAAFAMIRKKKTSELTRPDFLLMVKEHRASSIRCAEKSKDLTEQIYGFMNPETTLAYYRLADLFIHLDNFEEACDHLTTVMQSVSRLQGNRSTVASRVAKMAANVHVKLGNEKHAATSFEMAAECADAHKNCKLAVKLWQEACAWFGKADSHGEQVLEQWECAAARVVDLFEELEPLSNNLVNACREYGLVLLKVGDTKRAKDAFRQAKSILIKQSPNLTPDKRKEVCRLNRLMSSASTSSELKNIMKESNEEEEGDLANASWLM</sequence>
<name>A0A7S2W5W7_9STRA</name>
<feature type="region of interest" description="Disordered" evidence="1">
    <location>
        <begin position="421"/>
        <end position="445"/>
    </location>
</feature>
<proteinExistence type="predicted"/>
<dbReference type="AlphaFoldDB" id="A0A7S2W5W7"/>
<organism evidence="2">
    <name type="scientific">Mucochytrium quahogii</name>
    <dbReference type="NCBI Taxonomy" id="96639"/>
    <lineage>
        <taxon>Eukaryota</taxon>
        <taxon>Sar</taxon>
        <taxon>Stramenopiles</taxon>
        <taxon>Bigyra</taxon>
        <taxon>Labyrinthulomycetes</taxon>
        <taxon>Thraustochytrida</taxon>
        <taxon>Thraustochytriidae</taxon>
        <taxon>Mucochytrium</taxon>
    </lineage>
</organism>
<dbReference type="InterPro" id="IPR011990">
    <property type="entry name" value="TPR-like_helical_dom_sf"/>
</dbReference>